<feature type="transmembrane region" description="Helical" evidence="7">
    <location>
        <begin position="149"/>
        <end position="167"/>
    </location>
</feature>
<keyword evidence="3 7" id="KW-0812">Transmembrane</keyword>
<evidence type="ECO:0000256" key="7">
    <source>
        <dbReference type="HAMAP-Rule" id="MF_01207"/>
    </source>
</evidence>
<keyword evidence="7" id="KW-0349">Heme</keyword>
<comment type="cofactor">
    <cofactor evidence="7">
        <name>heme b</name>
        <dbReference type="ChEBI" id="CHEBI:60344"/>
    </cofactor>
    <text evidence="7">Binds 1 heme b (iron(II)-protoporphyrin IX) group per subunit.</text>
</comment>
<evidence type="ECO:0000256" key="3">
    <source>
        <dbReference type="ARBA" id="ARBA00022692"/>
    </source>
</evidence>
<keyword evidence="7" id="KW-0288">FMN</keyword>
<comment type="similarity">
    <text evidence="7">Belongs to the MsrQ family.</text>
</comment>
<protein>
    <recommendedName>
        <fullName evidence="7">Protein-methionine-sulfoxide reductase heme-binding subunit MsrQ</fullName>
    </recommendedName>
    <alternativeName>
        <fullName evidence="7">Flavocytochrome MsrQ</fullName>
    </alternativeName>
</protein>
<evidence type="ECO:0000259" key="8">
    <source>
        <dbReference type="Pfam" id="PF01794"/>
    </source>
</evidence>
<evidence type="ECO:0000313" key="9">
    <source>
        <dbReference type="EMBL" id="GLH69750.1"/>
    </source>
</evidence>
<keyword evidence="4 7" id="KW-1133">Transmembrane helix</keyword>
<feature type="transmembrane region" description="Helical" evidence="7">
    <location>
        <begin position="173"/>
        <end position="191"/>
    </location>
</feature>
<comment type="caution">
    <text evidence="9">The sequence shown here is derived from an EMBL/GenBank/DDBJ whole genome shotgun (WGS) entry which is preliminary data.</text>
</comment>
<evidence type="ECO:0000256" key="1">
    <source>
        <dbReference type="ARBA" id="ARBA00004141"/>
    </source>
</evidence>
<evidence type="ECO:0000256" key="2">
    <source>
        <dbReference type="ARBA" id="ARBA00022448"/>
    </source>
</evidence>
<keyword evidence="5 7" id="KW-0408">Iron</keyword>
<name>A0ABQ5Q5R0_9BACT</name>
<feature type="domain" description="Ferric oxidoreductase" evidence="8">
    <location>
        <begin position="44"/>
        <end position="158"/>
    </location>
</feature>
<comment type="function">
    <text evidence="7">Part of the MsrPQ system that repairs oxidized cell envelope proteins containing methionine sulfoxide residues (Met-O), using respiratory chain electrons. Thus protects these proteins from oxidative-stress damage caused by reactive species of oxygen and chlorine. MsrPQ is essential for the maintenance of envelope integrity under bleach stress, rescuing a wide series of structurally unrelated cell envelope proteins from methionine oxidation. MsrQ provides electrons for reduction to the reductase catalytic subunit MsrP, using the quinone pool of the respiratory chain.</text>
</comment>
<evidence type="ECO:0000256" key="5">
    <source>
        <dbReference type="ARBA" id="ARBA00023004"/>
    </source>
</evidence>
<keyword evidence="2 7" id="KW-0813">Transport</keyword>
<comment type="subcellular location">
    <subcellularLocation>
        <location evidence="7">Cell membrane</location>
        <topology evidence="7">Multi-pass membrane protein</topology>
    </subcellularLocation>
    <subcellularLocation>
        <location evidence="1">Membrane</location>
        <topology evidence="1">Multi-pass membrane protein</topology>
    </subcellularLocation>
</comment>
<keyword evidence="6 7" id="KW-0472">Membrane</keyword>
<dbReference type="PANTHER" id="PTHR36964:SF1">
    <property type="entry name" value="PROTEIN-METHIONINE-SULFOXIDE REDUCTASE HEME-BINDING SUBUNIT MSRQ"/>
    <property type="match status" value="1"/>
</dbReference>
<keyword evidence="10" id="KW-1185">Reference proteome</keyword>
<evidence type="ECO:0000256" key="6">
    <source>
        <dbReference type="ARBA" id="ARBA00023136"/>
    </source>
</evidence>
<dbReference type="Pfam" id="PF01794">
    <property type="entry name" value="Ferric_reduct"/>
    <property type="match status" value="1"/>
</dbReference>
<gene>
    <name evidence="7 9" type="primary">msrQ</name>
    <name evidence="9" type="ORF">GETHPA_12830</name>
</gene>
<comment type="cofactor">
    <cofactor evidence="7">
        <name>FMN</name>
        <dbReference type="ChEBI" id="CHEBI:58210"/>
    </cofactor>
    <text evidence="7">Binds 1 FMN per subunit.</text>
</comment>
<keyword evidence="7" id="KW-0285">Flavoprotein</keyword>
<feature type="transmembrane region" description="Helical" evidence="7">
    <location>
        <begin position="77"/>
        <end position="93"/>
    </location>
</feature>
<accession>A0ABQ5Q5R0</accession>
<feature type="transmembrane region" description="Helical" evidence="7">
    <location>
        <begin position="113"/>
        <end position="129"/>
    </location>
</feature>
<dbReference type="EMBL" id="BSDD01000002">
    <property type="protein sequence ID" value="GLH69750.1"/>
    <property type="molecule type" value="Genomic_DNA"/>
</dbReference>
<comment type="caution">
    <text evidence="7">Lacks conserved residue(s) required for the propagation of feature annotation.</text>
</comment>
<dbReference type="InterPro" id="IPR022837">
    <property type="entry name" value="MsrQ-like"/>
</dbReference>
<evidence type="ECO:0000313" key="10">
    <source>
        <dbReference type="Proteomes" id="UP001165089"/>
    </source>
</evidence>
<dbReference type="Proteomes" id="UP001165089">
    <property type="component" value="Unassembled WGS sequence"/>
</dbReference>
<dbReference type="PANTHER" id="PTHR36964">
    <property type="entry name" value="PROTEIN-METHIONINE-SULFOXIDE REDUCTASE HEME-BINDING SUBUNIT MSRQ"/>
    <property type="match status" value="1"/>
</dbReference>
<dbReference type="RefSeq" id="WP_285723766.1">
    <property type="nucleotide sequence ID" value="NZ_BSDD01000002.1"/>
</dbReference>
<keyword evidence="7" id="KW-0249">Electron transport</keyword>
<organism evidence="9 10">
    <name type="scientific">Geothrix rubra</name>
    <dbReference type="NCBI Taxonomy" id="2927977"/>
    <lineage>
        <taxon>Bacteria</taxon>
        <taxon>Pseudomonadati</taxon>
        <taxon>Acidobacteriota</taxon>
        <taxon>Holophagae</taxon>
        <taxon>Holophagales</taxon>
        <taxon>Holophagaceae</taxon>
        <taxon>Geothrix</taxon>
    </lineage>
</organism>
<sequence>MRRVLPHLARWLPVLPLLRLGWGLLRQDFAILTANPVEKLIDTCGWWTLALLATSLAMAPLQRVTRWSGWVALKRPLGLWAFAYGCLHLLVYTGLDQGFRPAELARDIAKRPFILVGMATWLTLLPLALTSTKGWQRRLGRNWKRLHRLAYLAALLGVLHFAWKAKVGFRDPRVLLLGGPVAVLLLLRIPWPPRRPARAQ</sequence>
<keyword evidence="7" id="KW-1003">Cell membrane</keyword>
<keyword evidence="7" id="KW-0479">Metal-binding</keyword>
<proteinExistence type="inferred from homology"/>
<dbReference type="HAMAP" id="MF_01207">
    <property type="entry name" value="MsrQ"/>
    <property type="match status" value="1"/>
</dbReference>
<dbReference type="InterPro" id="IPR013130">
    <property type="entry name" value="Fe3_Rdtase_TM_dom"/>
</dbReference>
<comment type="subunit">
    <text evidence="7">Heterodimer of a catalytic subunit (MsrP) and a heme-binding subunit (MsrQ).</text>
</comment>
<evidence type="ECO:0000256" key="4">
    <source>
        <dbReference type="ARBA" id="ARBA00022989"/>
    </source>
</evidence>
<reference evidence="9 10" key="1">
    <citation type="journal article" date="2023" name="Antonie Van Leeuwenhoek">
        <title>Mesoterricola silvestris gen. nov., sp. nov., Mesoterricola sediminis sp. nov., Geothrix oryzae sp. nov., Geothrix edaphica sp. nov., Geothrix rubra sp. nov., and Geothrix limicola sp. nov., six novel members of Acidobacteriota isolated from soils.</title>
        <authorList>
            <person name="Itoh H."/>
            <person name="Sugisawa Y."/>
            <person name="Mise K."/>
            <person name="Xu Z."/>
            <person name="Kuniyasu M."/>
            <person name="Ushijima N."/>
            <person name="Kawano K."/>
            <person name="Kobayashi E."/>
            <person name="Shiratori Y."/>
            <person name="Masuda Y."/>
            <person name="Senoo K."/>
        </authorList>
    </citation>
    <scope>NUCLEOTIDE SEQUENCE [LARGE SCALE GENOMIC DNA]</scope>
    <source>
        <strain evidence="9 10">Red803</strain>
    </source>
</reference>